<sequence>MRKIITTSLFILASLMLRAQQSGSFIVKGDLDKFYPVTFSDGNFWTNIATEVEIGRSDVHRDGSWRGSLISKFRYHTNNWGQGANFVDADIRNNIGAVAINNFIAGWKDVTSANGDAKIIIWLRGGTNTYYYKGNANISPVVFDGVQNLLPYQETNGPTYSYKTAVDSYVNTNGATLGNNLYVTGPSALNGTTTVKGVITSDVTGVDIGGTLSLKNPAKTAAGSASEWKIYNMSGIYGNSLQFWAYDNISCAPGGMCTNRFTLMDNGNVGIGSIKPTEKLSVNGTVLAKKVRVSQAASDWPDYVFDSSYNLPSLDAVSSFIRDNKHLPEMPSVSVVEKEGHDLGEVQKLLLKKVEELTLYVIKQDDKIKALSQQNALMEAKIKQMETTK</sequence>
<proteinExistence type="predicted"/>
<keyword evidence="1" id="KW-0732">Signal</keyword>
<keyword evidence="3" id="KW-1185">Reference proteome</keyword>
<comment type="caution">
    <text evidence="2">The sequence shown here is derived from an EMBL/GenBank/DDBJ whole genome shotgun (WGS) entry which is preliminary data.</text>
</comment>
<feature type="signal peptide" evidence="1">
    <location>
        <begin position="1"/>
        <end position="19"/>
    </location>
</feature>
<dbReference type="EMBL" id="JAULBC010000008">
    <property type="protein sequence ID" value="MEX6690312.1"/>
    <property type="molecule type" value="Genomic_DNA"/>
</dbReference>
<reference evidence="2 3" key="1">
    <citation type="submission" date="2023-07" db="EMBL/GenBank/DDBJ databases">
        <authorList>
            <person name="Lian W.-H."/>
        </authorList>
    </citation>
    <scope>NUCLEOTIDE SEQUENCE [LARGE SCALE GENOMIC DNA]</scope>
    <source>
        <strain evidence="2 3">SYSU DXS3180</strain>
    </source>
</reference>
<protein>
    <recommendedName>
        <fullName evidence="4">Peptidase S74 domain-containing protein</fullName>
    </recommendedName>
</protein>
<evidence type="ECO:0000313" key="3">
    <source>
        <dbReference type="Proteomes" id="UP001560573"/>
    </source>
</evidence>
<feature type="chain" id="PRO_5046318749" description="Peptidase S74 domain-containing protein" evidence="1">
    <location>
        <begin position="20"/>
        <end position="389"/>
    </location>
</feature>
<evidence type="ECO:0000313" key="2">
    <source>
        <dbReference type="EMBL" id="MEX6690312.1"/>
    </source>
</evidence>
<evidence type="ECO:0000256" key="1">
    <source>
        <dbReference type="SAM" id="SignalP"/>
    </source>
</evidence>
<name>A0ABV3ZK99_9BACT</name>
<dbReference type="RefSeq" id="WP_369331726.1">
    <property type="nucleotide sequence ID" value="NZ_JAULBC010000008.1"/>
</dbReference>
<dbReference type="Proteomes" id="UP001560573">
    <property type="component" value="Unassembled WGS sequence"/>
</dbReference>
<evidence type="ECO:0008006" key="4">
    <source>
        <dbReference type="Google" id="ProtNLM"/>
    </source>
</evidence>
<accession>A0ABV3ZK99</accession>
<organism evidence="2 3">
    <name type="scientific">Danxiaibacter flavus</name>
    <dbReference type="NCBI Taxonomy" id="3049108"/>
    <lineage>
        <taxon>Bacteria</taxon>
        <taxon>Pseudomonadati</taxon>
        <taxon>Bacteroidota</taxon>
        <taxon>Chitinophagia</taxon>
        <taxon>Chitinophagales</taxon>
        <taxon>Chitinophagaceae</taxon>
        <taxon>Danxiaibacter</taxon>
    </lineage>
</organism>
<gene>
    <name evidence="2" type="ORF">QTN47_22570</name>
</gene>